<evidence type="ECO:0000313" key="1">
    <source>
        <dbReference type="EMBL" id="OXE31136.1"/>
    </source>
</evidence>
<organism evidence="1 2">
    <name type="scientific">Vibrio parahaemolyticus</name>
    <dbReference type="NCBI Taxonomy" id="670"/>
    <lineage>
        <taxon>Bacteria</taxon>
        <taxon>Pseudomonadati</taxon>
        <taxon>Pseudomonadota</taxon>
        <taxon>Gammaproteobacteria</taxon>
        <taxon>Vibrionales</taxon>
        <taxon>Vibrionaceae</taxon>
        <taxon>Vibrio</taxon>
    </lineage>
</organism>
<name>A0A227J7N3_VIBPH</name>
<feature type="non-terminal residue" evidence="1">
    <location>
        <position position="1"/>
    </location>
</feature>
<gene>
    <name evidence="1" type="ORF">CA163_19655</name>
</gene>
<protein>
    <submittedName>
        <fullName evidence="1">Uncharacterized protein</fullName>
    </submittedName>
</protein>
<dbReference type="EMBL" id="NIXT01001513">
    <property type="protein sequence ID" value="OXE31136.1"/>
    <property type="molecule type" value="Genomic_DNA"/>
</dbReference>
<reference evidence="1 2" key="1">
    <citation type="journal article" date="2017" name="Appl. Environ. Microbiol.">
        <title>Parallel evolution of two clades of a major Atlantic endemic Vibrio parahaemolyticus pathogen lineage by independent acquisition of related pathogenicity islands.</title>
        <authorList>
            <person name="Xu F."/>
            <person name="Gonzalez-Escalona N."/>
            <person name="Drees K.P."/>
            <person name="Sebra R.P."/>
            <person name="Cooper V.S."/>
            <person name="Jones S.H."/>
            <person name="Whistler C.A."/>
        </authorList>
    </citation>
    <scope>NUCLEOTIDE SEQUENCE [LARGE SCALE GENOMIC DNA]</scope>
    <source>
        <strain evidence="1 2">MAVP-3</strain>
    </source>
</reference>
<comment type="caution">
    <text evidence="1">The sequence shown here is derived from an EMBL/GenBank/DDBJ whole genome shotgun (WGS) entry which is preliminary data.</text>
</comment>
<sequence length="51" mass="5895">ENETAINWMLWGLVSDHFDVDPYQTALELNLMNAEPRWGQDERFVVVTTAA</sequence>
<dbReference type="Proteomes" id="UP000214596">
    <property type="component" value="Unassembled WGS sequence"/>
</dbReference>
<dbReference type="AlphaFoldDB" id="A0A227J7N3"/>
<proteinExistence type="predicted"/>
<evidence type="ECO:0000313" key="2">
    <source>
        <dbReference type="Proteomes" id="UP000214596"/>
    </source>
</evidence>
<accession>A0A227J7N3</accession>